<dbReference type="InterPro" id="IPR005665">
    <property type="entry name" value="SecF_bac"/>
</dbReference>
<dbReference type="InterPro" id="IPR022646">
    <property type="entry name" value="SecD/SecF_CS"/>
</dbReference>
<comment type="subunit">
    <text evidence="9">Forms a complex with SecD. Part of the essential Sec protein translocation apparatus which comprises SecA, SecYEG and auxiliary proteins SecDF. Other proteins may also be involved.</text>
</comment>
<dbReference type="Pfam" id="PF02355">
    <property type="entry name" value="SecD_SecF_C"/>
    <property type="match status" value="1"/>
</dbReference>
<feature type="region of interest" description="Disordered" evidence="10">
    <location>
        <begin position="330"/>
        <end position="406"/>
    </location>
</feature>
<dbReference type="STRING" id="1758689.SGUI_0442"/>
<dbReference type="InterPro" id="IPR022813">
    <property type="entry name" value="SecD/SecF_arch_bac"/>
</dbReference>
<dbReference type="HAMAP" id="MF_01464_B">
    <property type="entry name" value="SecF_B"/>
    <property type="match status" value="1"/>
</dbReference>
<evidence type="ECO:0000256" key="9">
    <source>
        <dbReference type="HAMAP-Rule" id="MF_01464"/>
    </source>
</evidence>
<feature type="compositionally biased region" description="Acidic residues" evidence="10">
    <location>
        <begin position="339"/>
        <end position="352"/>
    </location>
</feature>
<dbReference type="EMBL" id="CP014989">
    <property type="protein sequence ID" value="ANS77838.1"/>
    <property type="molecule type" value="Genomic_DNA"/>
</dbReference>
<comment type="subcellular location">
    <subcellularLocation>
        <location evidence="1 9">Cell membrane</location>
        <topology evidence="1 9">Multi-pass membrane protein</topology>
    </subcellularLocation>
</comment>
<keyword evidence="3 9" id="KW-1003">Cell membrane</keyword>
<comment type="function">
    <text evidence="9">Part of the Sec protein translocase complex. Interacts with the SecYEG preprotein conducting channel. SecDF uses the proton motive force (PMF) to complete protein translocation after the ATP-dependent function of SecA.</text>
</comment>
<dbReference type="GO" id="GO:0005886">
    <property type="term" value="C:plasma membrane"/>
    <property type="evidence" value="ECO:0007669"/>
    <property type="project" value="UniProtKB-SubCell"/>
</dbReference>
<feature type="transmembrane region" description="Helical" evidence="9">
    <location>
        <begin position="198"/>
        <end position="219"/>
    </location>
</feature>
<feature type="domain" description="Protein export membrane protein SecD/SecF C-terminal" evidence="11">
    <location>
        <begin position="119"/>
        <end position="310"/>
    </location>
</feature>
<evidence type="ECO:0000256" key="4">
    <source>
        <dbReference type="ARBA" id="ARBA00022692"/>
    </source>
</evidence>
<dbReference type="PANTHER" id="PTHR30081:SF8">
    <property type="entry name" value="PROTEIN TRANSLOCASE SUBUNIT SECF"/>
    <property type="match status" value="1"/>
</dbReference>
<dbReference type="InterPro" id="IPR022645">
    <property type="entry name" value="SecD/SecF_bac"/>
</dbReference>
<dbReference type="Proteomes" id="UP000092482">
    <property type="component" value="Chromosome"/>
</dbReference>
<name>A0A1B1N8U8_9MICO</name>
<feature type="transmembrane region" description="Helical" evidence="9">
    <location>
        <begin position="257"/>
        <end position="276"/>
    </location>
</feature>
<dbReference type="Pfam" id="PF07549">
    <property type="entry name" value="Sec_GG"/>
    <property type="match status" value="1"/>
</dbReference>
<accession>A0A1B1N8U8</accession>
<evidence type="ECO:0000256" key="3">
    <source>
        <dbReference type="ARBA" id="ARBA00022475"/>
    </source>
</evidence>
<evidence type="ECO:0000256" key="2">
    <source>
        <dbReference type="ARBA" id="ARBA00022448"/>
    </source>
</evidence>
<dbReference type="GO" id="GO:0043952">
    <property type="term" value="P:protein transport by the Sec complex"/>
    <property type="evidence" value="ECO:0007669"/>
    <property type="project" value="UniProtKB-UniRule"/>
</dbReference>
<feature type="transmembrane region" description="Helical" evidence="9">
    <location>
        <begin position="146"/>
        <end position="165"/>
    </location>
</feature>
<evidence type="ECO:0000256" key="10">
    <source>
        <dbReference type="SAM" id="MobiDB-lite"/>
    </source>
</evidence>
<dbReference type="InterPro" id="IPR048634">
    <property type="entry name" value="SecD_SecF_C"/>
</dbReference>
<keyword evidence="2 9" id="KW-0813">Transport</keyword>
<reference evidence="12 13" key="1">
    <citation type="submission" date="2016-03" db="EMBL/GenBank/DDBJ databases">
        <title>Shallow-sea hydrothermal system.</title>
        <authorList>
            <person name="Tang K."/>
        </authorList>
    </citation>
    <scope>NUCLEOTIDE SEQUENCE [LARGE SCALE GENOMIC DNA]</scope>
    <source>
        <strain evidence="12 13">JLT9</strain>
    </source>
</reference>
<comment type="similarity">
    <text evidence="9">Belongs to the SecD/SecF family. SecF subfamily.</text>
</comment>
<dbReference type="OrthoDB" id="9774769at2"/>
<organism evidence="12 13">
    <name type="scientific">Serinicoccus hydrothermalis</name>
    <dbReference type="NCBI Taxonomy" id="1758689"/>
    <lineage>
        <taxon>Bacteria</taxon>
        <taxon>Bacillati</taxon>
        <taxon>Actinomycetota</taxon>
        <taxon>Actinomycetes</taxon>
        <taxon>Micrococcales</taxon>
        <taxon>Ornithinimicrobiaceae</taxon>
        <taxon>Serinicoccus</taxon>
    </lineage>
</organism>
<dbReference type="GO" id="GO:0015450">
    <property type="term" value="F:protein-transporting ATPase activity"/>
    <property type="evidence" value="ECO:0007669"/>
    <property type="project" value="InterPro"/>
</dbReference>
<evidence type="ECO:0000256" key="8">
    <source>
        <dbReference type="ARBA" id="ARBA00023136"/>
    </source>
</evidence>
<gene>
    <name evidence="9" type="primary">secF</name>
    <name evidence="12" type="ORF">SGUI_0442</name>
</gene>
<evidence type="ECO:0000313" key="13">
    <source>
        <dbReference type="Proteomes" id="UP000092482"/>
    </source>
</evidence>
<feature type="compositionally biased region" description="Gly residues" evidence="10">
    <location>
        <begin position="372"/>
        <end position="382"/>
    </location>
</feature>
<dbReference type="GO" id="GO:0065002">
    <property type="term" value="P:intracellular protein transmembrane transport"/>
    <property type="evidence" value="ECO:0007669"/>
    <property type="project" value="UniProtKB-UniRule"/>
</dbReference>
<sequence>MSRFSRLGNDLYSGARSYNIVGRRLFWYLLSGILIAVSLVGLFGRGLNFGIEFSGGSELRVSQVSAQQMEDYEQRTDAIIEQVAPEGTTTITQIGDSTIRVQTGELESSDAEAARGDLAEEFGVDVADVTSSFVGPSWGETVTNRAIIALAVFLALVTVVLTFYFHTWKMAVAALVALIHDVFFTIGIYALIGIEVSPASVIGFLTILGYSIYDTIVVFDKVRENTEHAFDTKRQTFGEAANQAVNQTLVRSINTSVVALLPVAVILAVGVTLIGPGTLVDLAWALFIGIAVGTFSSIFIATPLLVHLREGELTIRRHDAQVLKRRARHEARAARGDDAEPEDGLEGGEDDLVGAGVGGQEPSGSRSSGTAATGGGSGGGQTSGRQLHPYAQRGPRNQPKRKRRNR</sequence>
<dbReference type="RefSeq" id="WP_066635699.1">
    <property type="nucleotide sequence ID" value="NZ_CP014989.1"/>
</dbReference>
<dbReference type="Gene3D" id="1.20.1640.10">
    <property type="entry name" value="Multidrug efflux transporter AcrB transmembrane domain"/>
    <property type="match status" value="1"/>
</dbReference>
<proteinExistence type="inferred from homology"/>
<feature type="transmembrane region" description="Helical" evidence="9">
    <location>
        <begin position="172"/>
        <end position="192"/>
    </location>
</feature>
<dbReference type="PANTHER" id="PTHR30081">
    <property type="entry name" value="PROTEIN-EXPORT MEMBRANE PROTEIN SEC"/>
    <property type="match status" value="1"/>
</dbReference>
<dbReference type="NCBIfam" id="TIGR00916">
    <property type="entry name" value="2A0604s01"/>
    <property type="match status" value="1"/>
</dbReference>
<dbReference type="NCBIfam" id="TIGR00966">
    <property type="entry name" value="transloc_SecF"/>
    <property type="match status" value="1"/>
</dbReference>
<dbReference type="GO" id="GO:0006605">
    <property type="term" value="P:protein targeting"/>
    <property type="evidence" value="ECO:0007669"/>
    <property type="project" value="UniProtKB-UniRule"/>
</dbReference>
<dbReference type="SUPFAM" id="SSF82866">
    <property type="entry name" value="Multidrug efflux transporter AcrB transmembrane domain"/>
    <property type="match status" value="1"/>
</dbReference>
<feature type="transmembrane region" description="Helical" evidence="9">
    <location>
        <begin position="25"/>
        <end position="44"/>
    </location>
</feature>
<keyword evidence="8 9" id="KW-0472">Membrane</keyword>
<protein>
    <recommendedName>
        <fullName evidence="9">Protein-export membrane protein SecF</fullName>
    </recommendedName>
</protein>
<evidence type="ECO:0000259" key="11">
    <source>
        <dbReference type="Pfam" id="PF02355"/>
    </source>
</evidence>
<dbReference type="AlphaFoldDB" id="A0A1B1N8U8"/>
<dbReference type="InterPro" id="IPR055344">
    <property type="entry name" value="SecD_SecF_C_bact"/>
</dbReference>
<keyword evidence="5 9" id="KW-0653">Protein transport</keyword>
<evidence type="ECO:0000256" key="6">
    <source>
        <dbReference type="ARBA" id="ARBA00022989"/>
    </source>
</evidence>
<dbReference type="PATRIC" id="fig|1758689.4.peg.446"/>
<dbReference type="PRINTS" id="PR01755">
    <property type="entry name" value="SECFTRNLCASE"/>
</dbReference>
<keyword evidence="7 9" id="KW-0811">Translocation</keyword>
<keyword evidence="13" id="KW-1185">Reference proteome</keyword>
<keyword evidence="6 9" id="KW-1133">Transmembrane helix</keyword>
<evidence type="ECO:0000256" key="7">
    <source>
        <dbReference type="ARBA" id="ARBA00023010"/>
    </source>
</evidence>
<feature type="transmembrane region" description="Helical" evidence="9">
    <location>
        <begin position="282"/>
        <end position="308"/>
    </location>
</feature>
<evidence type="ECO:0000256" key="1">
    <source>
        <dbReference type="ARBA" id="ARBA00004651"/>
    </source>
</evidence>
<evidence type="ECO:0000256" key="5">
    <source>
        <dbReference type="ARBA" id="ARBA00022927"/>
    </source>
</evidence>
<dbReference type="KEGG" id="serj:SGUI_0442"/>
<evidence type="ECO:0000313" key="12">
    <source>
        <dbReference type="EMBL" id="ANS77838.1"/>
    </source>
</evidence>
<keyword evidence="4 9" id="KW-0812">Transmembrane</keyword>